<keyword evidence="2" id="KW-0067">ATP-binding</keyword>
<dbReference type="CDD" id="cd00009">
    <property type="entry name" value="AAA"/>
    <property type="match status" value="1"/>
</dbReference>
<dbReference type="SMART" id="SM00382">
    <property type="entry name" value="AAA"/>
    <property type="match status" value="1"/>
</dbReference>
<dbReference type="InterPro" id="IPR029016">
    <property type="entry name" value="GAF-like_dom_sf"/>
</dbReference>
<dbReference type="PROSITE" id="PS00688">
    <property type="entry name" value="SIGMA54_INTERACT_3"/>
    <property type="match status" value="1"/>
</dbReference>
<dbReference type="GO" id="GO:0043565">
    <property type="term" value="F:sequence-specific DNA binding"/>
    <property type="evidence" value="ECO:0007669"/>
    <property type="project" value="InterPro"/>
</dbReference>
<dbReference type="PANTHER" id="PTHR32071">
    <property type="entry name" value="TRANSCRIPTIONAL REGULATORY PROTEIN"/>
    <property type="match status" value="1"/>
</dbReference>
<dbReference type="SMART" id="SM00065">
    <property type="entry name" value="GAF"/>
    <property type="match status" value="1"/>
</dbReference>
<dbReference type="Pfam" id="PF00158">
    <property type="entry name" value="Sigma54_activat"/>
    <property type="match status" value="1"/>
</dbReference>
<evidence type="ECO:0000313" key="8">
    <source>
        <dbReference type="EMBL" id="EOR94271.1"/>
    </source>
</evidence>
<dbReference type="InterPro" id="IPR009057">
    <property type="entry name" value="Homeodomain-like_sf"/>
</dbReference>
<dbReference type="PROSITE" id="PS00675">
    <property type="entry name" value="SIGMA54_INTERACT_1"/>
    <property type="match status" value="1"/>
</dbReference>
<keyword evidence="9" id="KW-1185">Reference proteome</keyword>
<keyword evidence="4" id="KW-0238">DNA-binding</keyword>
<dbReference type="Gene3D" id="1.10.8.60">
    <property type="match status" value="1"/>
</dbReference>
<keyword evidence="6" id="KW-0175">Coiled coil</keyword>
<evidence type="ECO:0000256" key="3">
    <source>
        <dbReference type="ARBA" id="ARBA00023015"/>
    </source>
</evidence>
<dbReference type="AlphaFoldDB" id="R9GRD3"/>
<comment type="caution">
    <text evidence="8">The sequence shown here is derived from an EMBL/GenBank/DDBJ whole genome shotgun (WGS) entry which is preliminary data.</text>
</comment>
<sequence length="528" mass="59046">MLSCCVRNGRDCYGQSELPLLFGISTLLNGSVDIKDVLYPILELMNKYISAKRSMITILNRDQSTIYIEDGYGITAAAKAKGVYRIGEGITGLVVKTGCSITIPDISKESRFLNKTGYDLMKNRGVSFICVPIKVDEQSVGTISIFRLKNDHFSVVQDVETLSIVGSLIAQAVKVRQDQLEELVRLKSENQKLSIELKGFKRPANIIGSSRRMQEVYQLVSTVAPTNATVLIRGESGVGKELIAEAIHYASNRANMPFIKVNCSALPENLIESELFGHEKGSFTGAASQRKGRFELADHGTIFLDEIGDLPTIIQVKLLRVIQQREFDRVGGTKTIKTDVRIIAATNRNLEELIKQNLFREDLYYRINVFPMHIPSLRERKTDITTLADHFIEKFNNMNNASVKRISSDAIDLLMIYSWPGNIRELENCIERACILSVSGVINSENLPPTLQTAESSHTERKGPLLNVLDGVEKQMIIDTLTSTRGNIVKAAEIMGITERIIGLRIKKYSISTRIYKGLRNQKNNENE</sequence>
<feature type="domain" description="Sigma-54 factor interaction" evidence="7">
    <location>
        <begin position="206"/>
        <end position="435"/>
    </location>
</feature>
<keyword evidence="1" id="KW-0547">Nucleotide-binding</keyword>
<dbReference type="InterPro" id="IPR003018">
    <property type="entry name" value="GAF"/>
</dbReference>
<organism evidence="8 9">
    <name type="scientific">Arcticibacter svalbardensis MN12-7</name>
    <dbReference type="NCBI Taxonomy" id="1150600"/>
    <lineage>
        <taxon>Bacteria</taxon>
        <taxon>Pseudomonadati</taxon>
        <taxon>Bacteroidota</taxon>
        <taxon>Sphingobacteriia</taxon>
        <taxon>Sphingobacteriales</taxon>
        <taxon>Sphingobacteriaceae</taxon>
        <taxon>Arcticibacter</taxon>
    </lineage>
</organism>
<dbReference type="InterPro" id="IPR003593">
    <property type="entry name" value="AAA+_ATPase"/>
</dbReference>
<dbReference type="SUPFAM" id="SSF46689">
    <property type="entry name" value="Homeodomain-like"/>
    <property type="match status" value="1"/>
</dbReference>
<dbReference type="GO" id="GO:0005524">
    <property type="term" value="F:ATP binding"/>
    <property type="evidence" value="ECO:0007669"/>
    <property type="project" value="UniProtKB-KW"/>
</dbReference>
<dbReference type="InterPro" id="IPR002197">
    <property type="entry name" value="HTH_Fis"/>
</dbReference>
<dbReference type="PANTHER" id="PTHR32071:SF57">
    <property type="entry name" value="C4-DICARBOXYLATE TRANSPORT TRANSCRIPTIONAL REGULATORY PROTEIN DCTD"/>
    <property type="match status" value="1"/>
</dbReference>
<evidence type="ECO:0000256" key="1">
    <source>
        <dbReference type="ARBA" id="ARBA00022741"/>
    </source>
</evidence>
<evidence type="ECO:0000256" key="2">
    <source>
        <dbReference type="ARBA" id="ARBA00022840"/>
    </source>
</evidence>
<dbReference type="STRING" id="1150600.ADIARSV_2512"/>
<evidence type="ECO:0000256" key="4">
    <source>
        <dbReference type="ARBA" id="ARBA00023125"/>
    </source>
</evidence>
<dbReference type="SUPFAM" id="SSF55781">
    <property type="entry name" value="GAF domain-like"/>
    <property type="match status" value="1"/>
</dbReference>
<dbReference type="GO" id="GO:0006355">
    <property type="term" value="P:regulation of DNA-templated transcription"/>
    <property type="evidence" value="ECO:0007669"/>
    <property type="project" value="InterPro"/>
</dbReference>
<dbReference type="InterPro" id="IPR025944">
    <property type="entry name" value="Sigma_54_int_dom_CS"/>
</dbReference>
<keyword evidence="3" id="KW-0805">Transcription regulation</keyword>
<dbReference type="eggNOG" id="COG3604">
    <property type="taxonomic scope" value="Bacteria"/>
</dbReference>
<dbReference type="PATRIC" id="fig|1150600.3.peg.2485"/>
<dbReference type="InterPro" id="IPR027417">
    <property type="entry name" value="P-loop_NTPase"/>
</dbReference>
<dbReference type="Gene3D" id="1.10.10.60">
    <property type="entry name" value="Homeodomain-like"/>
    <property type="match status" value="1"/>
</dbReference>
<dbReference type="InterPro" id="IPR025662">
    <property type="entry name" value="Sigma_54_int_dom_ATP-bd_1"/>
</dbReference>
<name>R9GRD3_9SPHI</name>
<dbReference type="InterPro" id="IPR002078">
    <property type="entry name" value="Sigma_54_int"/>
</dbReference>
<gene>
    <name evidence="8" type="ORF">ADIARSV_2512</name>
</gene>
<dbReference type="SUPFAM" id="SSF52540">
    <property type="entry name" value="P-loop containing nucleoside triphosphate hydrolases"/>
    <property type="match status" value="1"/>
</dbReference>
<dbReference type="RefSeq" id="WP_016195743.1">
    <property type="nucleotide sequence ID" value="NZ_AQPN01000090.1"/>
</dbReference>
<dbReference type="Gene3D" id="3.30.450.40">
    <property type="match status" value="1"/>
</dbReference>
<evidence type="ECO:0000256" key="5">
    <source>
        <dbReference type="ARBA" id="ARBA00023163"/>
    </source>
</evidence>
<dbReference type="EMBL" id="AQPN01000090">
    <property type="protein sequence ID" value="EOR94271.1"/>
    <property type="molecule type" value="Genomic_DNA"/>
</dbReference>
<proteinExistence type="predicted"/>
<dbReference type="InterPro" id="IPR058031">
    <property type="entry name" value="AAA_lid_NorR"/>
</dbReference>
<evidence type="ECO:0000313" key="9">
    <source>
        <dbReference type="Proteomes" id="UP000014174"/>
    </source>
</evidence>
<dbReference type="OrthoDB" id="9767722at2"/>
<dbReference type="Proteomes" id="UP000014174">
    <property type="component" value="Unassembled WGS sequence"/>
</dbReference>
<reference evidence="8 9" key="1">
    <citation type="journal article" date="2013" name="Genome Announc.">
        <title>Draft Genome Sequence of Arcticibacter svalbardensis Strain MN12-7T, a Member of the Family Sphingobacteriaceae Isolated from an Arctic Soil Sample.</title>
        <authorList>
            <person name="Shivaji S."/>
            <person name="Ara S."/>
            <person name="Prasad S."/>
            <person name="Manasa B.P."/>
            <person name="Begum Z."/>
            <person name="Singh A."/>
            <person name="Kumar Pinnaka A."/>
        </authorList>
    </citation>
    <scope>NUCLEOTIDE SEQUENCE [LARGE SCALE GENOMIC DNA]</scope>
    <source>
        <strain evidence="8 9">MN12-7</strain>
    </source>
</reference>
<dbReference type="Pfam" id="PF25601">
    <property type="entry name" value="AAA_lid_14"/>
    <property type="match status" value="1"/>
</dbReference>
<dbReference type="PRINTS" id="PR01590">
    <property type="entry name" value="HTHFIS"/>
</dbReference>
<dbReference type="Pfam" id="PF02954">
    <property type="entry name" value="HTH_8"/>
    <property type="match status" value="1"/>
</dbReference>
<keyword evidence="5" id="KW-0804">Transcription</keyword>
<accession>R9GRD3</accession>
<protein>
    <submittedName>
        <fullName evidence="8">Nitrogenase (Molybdenum-iron)-specific transcriptional regulator NifA</fullName>
    </submittedName>
</protein>
<evidence type="ECO:0000256" key="6">
    <source>
        <dbReference type="SAM" id="Coils"/>
    </source>
</evidence>
<dbReference type="Pfam" id="PF01590">
    <property type="entry name" value="GAF"/>
    <property type="match status" value="1"/>
</dbReference>
<evidence type="ECO:0000259" key="7">
    <source>
        <dbReference type="PROSITE" id="PS50045"/>
    </source>
</evidence>
<feature type="coiled-coil region" evidence="6">
    <location>
        <begin position="169"/>
        <end position="196"/>
    </location>
</feature>
<dbReference type="FunFam" id="3.40.50.300:FF:000006">
    <property type="entry name" value="DNA-binding transcriptional regulator NtrC"/>
    <property type="match status" value="1"/>
</dbReference>
<dbReference type="PROSITE" id="PS50045">
    <property type="entry name" value="SIGMA54_INTERACT_4"/>
    <property type="match status" value="1"/>
</dbReference>
<dbReference type="Gene3D" id="3.40.50.300">
    <property type="entry name" value="P-loop containing nucleotide triphosphate hydrolases"/>
    <property type="match status" value="1"/>
</dbReference>